<keyword evidence="3" id="KW-1185">Reference proteome</keyword>
<dbReference type="GO" id="GO:0003677">
    <property type="term" value="F:DNA binding"/>
    <property type="evidence" value="ECO:0007669"/>
    <property type="project" value="InterPro"/>
</dbReference>
<feature type="domain" description="HTH cro/C1-type" evidence="1">
    <location>
        <begin position="161"/>
        <end position="217"/>
    </location>
</feature>
<dbReference type="CDD" id="cd00093">
    <property type="entry name" value="HTH_XRE"/>
    <property type="match status" value="1"/>
</dbReference>
<dbReference type="InterPro" id="IPR010982">
    <property type="entry name" value="Lambda_DNA-bd_dom_sf"/>
</dbReference>
<dbReference type="AlphaFoldDB" id="A0A2U8VQ85"/>
<name>A0A2U8VQ85_9HYPH</name>
<evidence type="ECO:0000313" key="2">
    <source>
        <dbReference type="EMBL" id="AWN35785.1"/>
    </source>
</evidence>
<evidence type="ECO:0000313" key="3">
    <source>
        <dbReference type="Proteomes" id="UP000246058"/>
    </source>
</evidence>
<accession>A0A2U8VQ85</accession>
<gene>
    <name evidence="2" type="ORF">DK427_08515</name>
</gene>
<dbReference type="SUPFAM" id="SSF47413">
    <property type="entry name" value="lambda repressor-like DNA-binding domains"/>
    <property type="match status" value="2"/>
</dbReference>
<evidence type="ECO:0000259" key="1">
    <source>
        <dbReference type="SMART" id="SM00530"/>
    </source>
</evidence>
<sequence>MYTNTQKRSSPQTQALRKQAGQLLKNMREEAGHSQRSFAAAIGAPIHTFVSQIERGLARIPPDQFRIWARACGLDARPFLVAILPFYEPDTAALLFGDAPPVEGRAALPDLDRALAEANAIVASFACRPNERSQDTGLATKPGETPQAADTRCRREDLGRILKHLRERAGHPQRAFASLVGASSYTFVSLVETGRNRLPPEQTCTWAAAYGMDARTFLLVILRFYDPETFAILFGNTLDIDR</sequence>
<dbReference type="Proteomes" id="UP000246058">
    <property type="component" value="Chromosome"/>
</dbReference>
<dbReference type="OrthoDB" id="5462911at2"/>
<dbReference type="EMBL" id="CP029551">
    <property type="protein sequence ID" value="AWN35785.1"/>
    <property type="molecule type" value="Genomic_DNA"/>
</dbReference>
<organism evidence="2 3">
    <name type="scientific">Methylobacterium radiodurans</name>
    <dbReference type="NCBI Taxonomy" id="2202828"/>
    <lineage>
        <taxon>Bacteria</taxon>
        <taxon>Pseudomonadati</taxon>
        <taxon>Pseudomonadota</taxon>
        <taxon>Alphaproteobacteria</taxon>
        <taxon>Hyphomicrobiales</taxon>
        <taxon>Methylobacteriaceae</taxon>
        <taxon>Methylobacterium</taxon>
    </lineage>
</organism>
<dbReference type="KEGG" id="meti:DK427_08515"/>
<protein>
    <recommendedName>
        <fullName evidence="1">HTH cro/C1-type domain-containing protein</fullName>
    </recommendedName>
</protein>
<proteinExistence type="predicted"/>
<feature type="domain" description="HTH cro/C1-type" evidence="1">
    <location>
        <begin position="23"/>
        <end position="79"/>
    </location>
</feature>
<dbReference type="Gene3D" id="1.10.260.40">
    <property type="entry name" value="lambda repressor-like DNA-binding domains"/>
    <property type="match status" value="2"/>
</dbReference>
<reference evidence="2 3" key="1">
    <citation type="submission" date="2018-05" db="EMBL/GenBank/DDBJ databases">
        <title>Complete Genome Sequence of Methylobacterium sp. 17Sr1-43.</title>
        <authorList>
            <person name="Srinivasan S."/>
        </authorList>
    </citation>
    <scope>NUCLEOTIDE SEQUENCE [LARGE SCALE GENOMIC DNA]</scope>
    <source>
        <strain evidence="2 3">17Sr1-43</strain>
    </source>
</reference>
<dbReference type="SMART" id="SM00530">
    <property type="entry name" value="HTH_XRE"/>
    <property type="match status" value="2"/>
</dbReference>
<dbReference type="RefSeq" id="WP_109950900.1">
    <property type="nucleotide sequence ID" value="NZ_CP029551.1"/>
</dbReference>
<dbReference type="InterPro" id="IPR001387">
    <property type="entry name" value="Cro/C1-type_HTH"/>
</dbReference>
<dbReference type="Pfam" id="PF13560">
    <property type="entry name" value="HTH_31"/>
    <property type="match status" value="2"/>
</dbReference>